<proteinExistence type="inferred from homology"/>
<comment type="caution">
    <text evidence="2">The sequence shown here is derived from an EMBL/GenBank/DDBJ whole genome shotgun (WGS) entry which is preliminary data.</text>
</comment>
<dbReference type="PANTHER" id="PTHR43300">
    <property type="entry name" value="ACETYLTRANSFERASE"/>
    <property type="match status" value="1"/>
</dbReference>
<organism evidence="2 3">
    <name type="scientific">Carboxylicivirga mesophila</name>
    <dbReference type="NCBI Taxonomy" id="1166478"/>
    <lineage>
        <taxon>Bacteria</taxon>
        <taxon>Pseudomonadati</taxon>
        <taxon>Bacteroidota</taxon>
        <taxon>Bacteroidia</taxon>
        <taxon>Marinilabiliales</taxon>
        <taxon>Marinilabiliaceae</taxon>
        <taxon>Carboxylicivirga</taxon>
    </lineage>
</organism>
<gene>
    <name evidence="2" type="ORF">KEM09_08760</name>
</gene>
<dbReference type="Proteomes" id="UP000721861">
    <property type="component" value="Unassembled WGS sequence"/>
</dbReference>
<dbReference type="InterPro" id="IPR011004">
    <property type="entry name" value="Trimer_LpxA-like_sf"/>
</dbReference>
<dbReference type="SUPFAM" id="SSF51161">
    <property type="entry name" value="Trimeric LpxA-like enzymes"/>
    <property type="match status" value="1"/>
</dbReference>
<dbReference type="InterPro" id="IPR001451">
    <property type="entry name" value="Hexapep"/>
</dbReference>
<name>A0ABS5K961_9BACT</name>
<dbReference type="Gene3D" id="2.160.10.10">
    <property type="entry name" value="Hexapeptide repeat proteins"/>
    <property type="match status" value="1"/>
</dbReference>
<accession>A0ABS5K961</accession>
<dbReference type="EMBL" id="JAGUCN010000008">
    <property type="protein sequence ID" value="MBS2211489.1"/>
    <property type="molecule type" value="Genomic_DNA"/>
</dbReference>
<dbReference type="Pfam" id="PF00132">
    <property type="entry name" value="Hexapep"/>
    <property type="match status" value="1"/>
</dbReference>
<dbReference type="CDD" id="cd04647">
    <property type="entry name" value="LbH_MAT_like"/>
    <property type="match status" value="1"/>
</dbReference>
<comment type="similarity">
    <text evidence="1">Belongs to the transferase hexapeptide repeat family.</text>
</comment>
<sequence length="178" mass="19805">MSIASKVRNGAFTILNRLLFGQLRIALLRAYGVKIGTNCNIYYSQFSTEHYLIEIGNHVVVSKGVQFLTHDGAVWIFRDKYPDLDLFGPIKIGNNTCIGLNCIILPNTYIGDNCIISAGSVVKGKIPDNSLVMGNPAKVVMKTNMQEKLYLLSPNKIPTKNLSYKAKKQKIKAHFKAE</sequence>
<dbReference type="GO" id="GO:0016746">
    <property type="term" value="F:acyltransferase activity"/>
    <property type="evidence" value="ECO:0007669"/>
    <property type="project" value="UniProtKB-KW"/>
</dbReference>
<dbReference type="InterPro" id="IPR050179">
    <property type="entry name" value="Trans_hexapeptide_repeat"/>
</dbReference>
<keyword evidence="3" id="KW-1185">Reference proteome</keyword>
<evidence type="ECO:0000313" key="3">
    <source>
        <dbReference type="Proteomes" id="UP000721861"/>
    </source>
</evidence>
<evidence type="ECO:0000256" key="1">
    <source>
        <dbReference type="ARBA" id="ARBA00007274"/>
    </source>
</evidence>
<evidence type="ECO:0000313" key="2">
    <source>
        <dbReference type="EMBL" id="MBS2211489.1"/>
    </source>
</evidence>
<keyword evidence="2" id="KW-0012">Acyltransferase</keyword>
<dbReference type="RefSeq" id="WP_212227671.1">
    <property type="nucleotide sequence ID" value="NZ_JAGUCN010000008.1"/>
</dbReference>
<keyword evidence="2" id="KW-0808">Transferase</keyword>
<protein>
    <submittedName>
        <fullName evidence="2">Acyltransferase</fullName>
    </submittedName>
</protein>
<reference evidence="2 3" key="1">
    <citation type="journal article" date="2014" name="Int. J. Syst. Evol. Microbiol.">
        <title>Carboxylicivirga gen. nov. in the family Marinilabiliaceae with two novel species, Carboxylicivirga mesophila sp. nov. and Carboxylicivirga taeanensis sp. nov., and reclassification of Cytophaga fermentans as Saccharicrinis fermentans gen. nov., comb. nov.</title>
        <authorList>
            <person name="Yang S.H."/>
            <person name="Seo H.S."/>
            <person name="Woo J.H."/>
            <person name="Oh H.M."/>
            <person name="Jang H."/>
            <person name="Lee J.H."/>
            <person name="Kim S.J."/>
            <person name="Kwon K.K."/>
        </authorList>
    </citation>
    <scope>NUCLEOTIDE SEQUENCE [LARGE SCALE GENOMIC DNA]</scope>
    <source>
        <strain evidence="2 3">JCM 18290</strain>
    </source>
</reference>